<dbReference type="EMBL" id="FQYX01000040">
    <property type="protein sequence ID" value="SHJ81248.1"/>
    <property type="molecule type" value="Genomic_DNA"/>
</dbReference>
<evidence type="ECO:0000313" key="2">
    <source>
        <dbReference type="EMBL" id="SHJ81248.1"/>
    </source>
</evidence>
<sequence length="167" mass="19803">MKTLRKYGILLLTALLSTGCNSQESNISKDEKVGSEPPKGSWKVHREFNDDGELIRYDSIYTWSSENSLNELGSLDRDSILQSMQSRFYKNFSQFDFDKEGFGRMFGEDSLFIKRFFNEDFFQNEFGKDFMDLDKMYQRMEARRKQFLDRYHPLIELKKEENSSGQD</sequence>
<dbReference type="STRING" id="558155.SAMN04487911_14013"/>
<dbReference type="AlphaFoldDB" id="A0A1M6MCM1"/>
<gene>
    <name evidence="2" type="ORF">SAMN04487911_14013</name>
</gene>
<proteinExistence type="predicted"/>
<keyword evidence="1" id="KW-0732">Signal</keyword>
<dbReference type="OrthoDB" id="1452960at2"/>
<name>A0A1M6MCM1_9FLAO</name>
<accession>A0A1M6MCM1</accession>
<dbReference type="RefSeq" id="WP_072765836.1">
    <property type="nucleotide sequence ID" value="NZ_FQYX01000040.1"/>
</dbReference>
<feature type="signal peptide" evidence="1">
    <location>
        <begin position="1"/>
        <end position="22"/>
    </location>
</feature>
<reference evidence="2 3" key="1">
    <citation type="submission" date="2016-11" db="EMBL/GenBank/DDBJ databases">
        <authorList>
            <person name="Jaros S."/>
            <person name="Januszkiewicz K."/>
            <person name="Wedrychowicz H."/>
        </authorList>
    </citation>
    <scope>NUCLEOTIDE SEQUENCE [LARGE SCALE GENOMIC DNA]</scope>
    <source>
        <strain evidence="2 3">CGMCC 1.8863</strain>
    </source>
</reference>
<dbReference type="Proteomes" id="UP000184231">
    <property type="component" value="Unassembled WGS sequence"/>
</dbReference>
<keyword evidence="3" id="KW-1185">Reference proteome</keyword>
<protein>
    <recommendedName>
        <fullName evidence="4">Lipoprotein</fullName>
    </recommendedName>
</protein>
<organism evidence="2 3">
    <name type="scientific">Arenibacter nanhaiticus</name>
    <dbReference type="NCBI Taxonomy" id="558155"/>
    <lineage>
        <taxon>Bacteria</taxon>
        <taxon>Pseudomonadati</taxon>
        <taxon>Bacteroidota</taxon>
        <taxon>Flavobacteriia</taxon>
        <taxon>Flavobacteriales</taxon>
        <taxon>Flavobacteriaceae</taxon>
        <taxon>Arenibacter</taxon>
    </lineage>
</organism>
<evidence type="ECO:0000256" key="1">
    <source>
        <dbReference type="SAM" id="SignalP"/>
    </source>
</evidence>
<dbReference type="PROSITE" id="PS51257">
    <property type="entry name" value="PROKAR_LIPOPROTEIN"/>
    <property type="match status" value="1"/>
</dbReference>
<evidence type="ECO:0000313" key="3">
    <source>
        <dbReference type="Proteomes" id="UP000184231"/>
    </source>
</evidence>
<feature type="chain" id="PRO_5012341736" description="Lipoprotein" evidence="1">
    <location>
        <begin position="23"/>
        <end position="167"/>
    </location>
</feature>
<evidence type="ECO:0008006" key="4">
    <source>
        <dbReference type="Google" id="ProtNLM"/>
    </source>
</evidence>